<sequence>MQQECRDMAQALAMGSSACRMPPPPARAPPAHKDAHGAEPHGRSLIAMHVAAAPHTPSAVVLFGVDASRTSTCITLPVRTTAPIISLPLFPLFFPFRLHH</sequence>
<proteinExistence type="predicted"/>
<feature type="region of interest" description="Disordered" evidence="1">
    <location>
        <begin position="16"/>
        <end position="40"/>
    </location>
</feature>
<dbReference type="PROSITE" id="PS51257">
    <property type="entry name" value="PROKAR_LIPOPROTEIN"/>
    <property type="match status" value="1"/>
</dbReference>
<accession>A0A811BQD4</accession>
<evidence type="ECO:0000313" key="2">
    <source>
        <dbReference type="EMBL" id="BCU03530.1"/>
    </source>
</evidence>
<evidence type="ECO:0000256" key="1">
    <source>
        <dbReference type="SAM" id="MobiDB-lite"/>
    </source>
</evidence>
<organism evidence="2 3">
    <name type="scientific">Pandoravirus japonicus</name>
    <dbReference type="NCBI Taxonomy" id="2823154"/>
    <lineage>
        <taxon>Viruses</taxon>
        <taxon>Pandoravirus</taxon>
    </lineage>
</organism>
<dbReference type="EMBL" id="LC625835">
    <property type="protein sequence ID" value="BCU03530.1"/>
    <property type="molecule type" value="Genomic_DNA"/>
</dbReference>
<dbReference type="Proteomes" id="UP001253637">
    <property type="component" value="Segment"/>
</dbReference>
<name>A0A811BQD4_9VIRU</name>
<feature type="compositionally biased region" description="Basic and acidic residues" evidence="1">
    <location>
        <begin position="31"/>
        <end position="40"/>
    </location>
</feature>
<reference evidence="2" key="1">
    <citation type="submission" date="2021-04" db="EMBL/GenBank/DDBJ databases">
        <title>Draft Genome Sequence of Pandoravirus japonicus, Isolated from the Sabaishi River of Niigata, Japan.</title>
        <authorList>
            <person name="Hosokawa N."/>
            <person name="Takahashi H."/>
            <person name="Aoki K."/>
            <person name="Takemura M."/>
        </authorList>
    </citation>
    <scope>NUCLEOTIDE SEQUENCE</scope>
</reference>
<evidence type="ECO:0000313" key="3">
    <source>
        <dbReference type="Proteomes" id="UP001253637"/>
    </source>
</evidence>
<protein>
    <submittedName>
        <fullName evidence="2">Uncharacterized protein</fullName>
    </submittedName>
</protein>